<evidence type="ECO:0000259" key="6">
    <source>
        <dbReference type="SMART" id="SM00385"/>
    </source>
</evidence>
<dbReference type="InterPro" id="IPR036915">
    <property type="entry name" value="Cyclin-like_sf"/>
</dbReference>
<dbReference type="InterPro" id="IPR006671">
    <property type="entry name" value="Cyclin_N"/>
</dbReference>
<dbReference type="GO" id="GO:0051301">
    <property type="term" value="P:cell division"/>
    <property type="evidence" value="ECO:0007669"/>
    <property type="project" value="UniProtKB-KW"/>
</dbReference>
<feature type="domain" description="Cyclin-like" evidence="6">
    <location>
        <begin position="217"/>
        <end position="301"/>
    </location>
</feature>
<dbReference type="SMART" id="SM00385">
    <property type="entry name" value="CYCLIN"/>
    <property type="match status" value="2"/>
</dbReference>
<evidence type="ECO:0000256" key="2">
    <source>
        <dbReference type="ARBA" id="ARBA00023127"/>
    </source>
</evidence>
<dbReference type="PROSITE" id="PS00292">
    <property type="entry name" value="CYCLINS"/>
    <property type="match status" value="1"/>
</dbReference>
<dbReference type="InterPro" id="IPR004367">
    <property type="entry name" value="Cyclin_C-dom"/>
</dbReference>
<protein>
    <recommendedName>
        <fullName evidence="6">Cyclin-like domain-containing protein</fullName>
    </recommendedName>
</protein>
<accession>A0A813I1F7</accession>
<evidence type="ECO:0000313" key="8">
    <source>
        <dbReference type="Proteomes" id="UP000626109"/>
    </source>
</evidence>
<comment type="similarity">
    <text evidence="4">Belongs to the cyclin family.</text>
</comment>
<organism evidence="7 8">
    <name type="scientific">Polarella glacialis</name>
    <name type="common">Dinoflagellate</name>
    <dbReference type="NCBI Taxonomy" id="89957"/>
    <lineage>
        <taxon>Eukaryota</taxon>
        <taxon>Sar</taxon>
        <taxon>Alveolata</taxon>
        <taxon>Dinophyceae</taxon>
        <taxon>Suessiales</taxon>
        <taxon>Suessiaceae</taxon>
        <taxon>Polarella</taxon>
    </lineage>
</organism>
<dbReference type="Pfam" id="PF00134">
    <property type="entry name" value="Cyclin_N"/>
    <property type="match status" value="1"/>
</dbReference>
<reference evidence="7" key="1">
    <citation type="submission" date="2021-02" db="EMBL/GenBank/DDBJ databases">
        <authorList>
            <person name="Dougan E. K."/>
            <person name="Rhodes N."/>
            <person name="Thang M."/>
            <person name="Chan C."/>
        </authorList>
    </citation>
    <scope>NUCLEOTIDE SEQUENCE</scope>
</reference>
<dbReference type="InterPro" id="IPR013763">
    <property type="entry name" value="Cyclin-like_dom"/>
</dbReference>
<keyword evidence="3" id="KW-0131">Cell cycle</keyword>
<dbReference type="FunFam" id="1.10.472.10:FF:000001">
    <property type="entry name" value="G2/mitotic-specific cyclin"/>
    <property type="match status" value="1"/>
</dbReference>
<evidence type="ECO:0000256" key="4">
    <source>
        <dbReference type="RuleBase" id="RU000383"/>
    </source>
</evidence>
<feature type="non-terminal residue" evidence="7">
    <location>
        <position position="393"/>
    </location>
</feature>
<feature type="domain" description="Cyclin-like" evidence="6">
    <location>
        <begin position="314"/>
        <end position="390"/>
    </location>
</feature>
<name>A0A813I1F7_POLGL</name>
<evidence type="ECO:0000256" key="5">
    <source>
        <dbReference type="SAM" id="SignalP"/>
    </source>
</evidence>
<keyword evidence="2 4" id="KW-0195">Cyclin</keyword>
<dbReference type="InterPro" id="IPR048258">
    <property type="entry name" value="Cyclins_cyclin-box"/>
</dbReference>
<dbReference type="Gene3D" id="1.10.472.10">
    <property type="entry name" value="Cyclin-like"/>
    <property type="match status" value="2"/>
</dbReference>
<dbReference type="InterPro" id="IPR039361">
    <property type="entry name" value="Cyclin"/>
</dbReference>
<dbReference type="CDD" id="cd20537">
    <property type="entry name" value="CYCLIN_CCNO-like_rpt2"/>
    <property type="match status" value="1"/>
</dbReference>
<dbReference type="EMBL" id="CAJNNW010002415">
    <property type="protein sequence ID" value="CAE8644217.1"/>
    <property type="molecule type" value="Genomic_DNA"/>
</dbReference>
<dbReference type="Proteomes" id="UP000626109">
    <property type="component" value="Unassembled WGS sequence"/>
</dbReference>
<keyword evidence="1" id="KW-0132">Cell division</keyword>
<dbReference type="SUPFAM" id="SSF47954">
    <property type="entry name" value="Cyclin-like"/>
    <property type="match status" value="2"/>
</dbReference>
<evidence type="ECO:0000313" key="7">
    <source>
        <dbReference type="EMBL" id="CAE8644217.1"/>
    </source>
</evidence>
<keyword evidence="5" id="KW-0732">Signal</keyword>
<gene>
    <name evidence="7" type="ORF">PGLA2088_LOCUS2861</name>
</gene>
<feature type="chain" id="PRO_5032329935" description="Cyclin-like domain-containing protein" evidence="5">
    <location>
        <begin position="20"/>
        <end position="393"/>
    </location>
</feature>
<evidence type="ECO:0000256" key="1">
    <source>
        <dbReference type="ARBA" id="ARBA00022618"/>
    </source>
</evidence>
<dbReference type="AlphaFoldDB" id="A0A813I1F7"/>
<proteinExistence type="inferred from homology"/>
<dbReference type="Pfam" id="PF02984">
    <property type="entry name" value="Cyclin_C"/>
    <property type="match status" value="1"/>
</dbReference>
<dbReference type="PANTHER" id="PTHR10177">
    <property type="entry name" value="CYCLINS"/>
    <property type="match status" value="1"/>
</dbReference>
<evidence type="ECO:0000256" key="3">
    <source>
        <dbReference type="ARBA" id="ARBA00023306"/>
    </source>
</evidence>
<feature type="signal peptide" evidence="5">
    <location>
        <begin position="1"/>
        <end position="19"/>
    </location>
</feature>
<sequence>RCFACFHCFSCSFMLVPRAQPCMSALANQPSSGCGEFFTDAGGWLQEHELSLGRSSRVGAMGKRALADITNHSESPRRKAPFAEAAMCTGPSSFKQEPHRAGGLEPTGYATRWGPGLSDSDHLCQLDSRILDDLRCLELPDSVAVALGQCLHSQVPSEGAYEYQEPGEADDPQRVSEYVFDIFSKLDRDEEKFALPRPDYMKDQPELCEEERSIAIDWLVEVQGKYKLRTETLFLAVGLFDRFLSTKKVRRDDLQLIVVCASFIAAKFEEIDPPEVRDFVHMTQQACSKQSIVAMEVKMLTALEFCLCRPTAAHFLERYHRANGCSEVQRFILQYALELALLDLKMAKYSPSQQVAAALIISTGLAQELPVWPSGITDETRRGRETLVSADQL</sequence>
<comment type="caution">
    <text evidence="7">The sequence shown here is derived from an EMBL/GenBank/DDBJ whole genome shotgun (WGS) entry which is preliminary data.</text>
</comment>